<accession>A0ABR4E019</accession>
<evidence type="ECO:0000313" key="2">
    <source>
        <dbReference type="Proteomes" id="UP001600888"/>
    </source>
</evidence>
<evidence type="ECO:0000313" key="1">
    <source>
        <dbReference type="EMBL" id="KAL2275748.1"/>
    </source>
</evidence>
<reference evidence="1 2" key="1">
    <citation type="submission" date="2024-03" db="EMBL/GenBank/DDBJ databases">
        <title>A high-quality draft genome sequence of Diaporthe vaccinii, a causative agent of upright dieback and viscid rot disease in cranberry plants.</title>
        <authorList>
            <person name="Sarrasin M."/>
            <person name="Lang B.F."/>
            <person name="Burger G."/>
        </authorList>
    </citation>
    <scope>NUCLEOTIDE SEQUENCE [LARGE SCALE GENOMIC DNA]</scope>
    <source>
        <strain evidence="1 2">IS7</strain>
    </source>
</reference>
<proteinExistence type="predicted"/>
<comment type="caution">
    <text evidence="1">The sequence shown here is derived from an EMBL/GenBank/DDBJ whole genome shotgun (WGS) entry which is preliminary data.</text>
</comment>
<dbReference type="Proteomes" id="UP001600888">
    <property type="component" value="Unassembled WGS sequence"/>
</dbReference>
<organism evidence="1 2">
    <name type="scientific">Diaporthe vaccinii</name>
    <dbReference type="NCBI Taxonomy" id="105482"/>
    <lineage>
        <taxon>Eukaryota</taxon>
        <taxon>Fungi</taxon>
        <taxon>Dikarya</taxon>
        <taxon>Ascomycota</taxon>
        <taxon>Pezizomycotina</taxon>
        <taxon>Sordariomycetes</taxon>
        <taxon>Sordariomycetidae</taxon>
        <taxon>Diaporthales</taxon>
        <taxon>Diaporthaceae</taxon>
        <taxon>Diaporthe</taxon>
        <taxon>Diaporthe eres species complex</taxon>
    </lineage>
</organism>
<name>A0ABR4E019_9PEZI</name>
<keyword evidence="2" id="KW-1185">Reference proteome</keyword>
<sequence length="73" mass="8358">MTDGKLRHANRFSYGPSLLFPPDRRCFCVIFPFDCLTTLHSFSAASSRDVDSPPLVFDLAVRERQTRPYYLAS</sequence>
<dbReference type="EMBL" id="JBAWTH010000127">
    <property type="protein sequence ID" value="KAL2275748.1"/>
    <property type="molecule type" value="Genomic_DNA"/>
</dbReference>
<protein>
    <submittedName>
        <fullName evidence="1">Uncharacterized protein</fullName>
    </submittedName>
</protein>
<gene>
    <name evidence="1" type="ORF">FJTKL_01604</name>
</gene>